<feature type="domain" description="Orn/DAP/Arg decarboxylase 2 N-terminal" evidence="5">
    <location>
        <begin position="35"/>
        <end position="219"/>
    </location>
</feature>
<dbReference type="InterPro" id="IPR000183">
    <property type="entry name" value="Orn/DAP/Arg_de-COase"/>
</dbReference>
<dbReference type="PROSITE" id="PS00878">
    <property type="entry name" value="ODR_DC_2_1"/>
    <property type="match status" value="1"/>
</dbReference>
<dbReference type="PANTHER" id="PTHR43727">
    <property type="entry name" value="DIAMINOPIMELATE DECARBOXYLASE"/>
    <property type="match status" value="1"/>
</dbReference>
<name>A0A382RE88_9ZZZZ</name>
<evidence type="ECO:0000259" key="5">
    <source>
        <dbReference type="Pfam" id="PF02784"/>
    </source>
</evidence>
<protein>
    <recommendedName>
        <fullName evidence="5">Orn/DAP/Arg decarboxylase 2 N-terminal domain-containing protein</fullName>
    </recommendedName>
</protein>
<comment type="cofactor">
    <cofactor evidence="1">
        <name>pyridoxal 5'-phosphate</name>
        <dbReference type="ChEBI" id="CHEBI:597326"/>
    </cofactor>
</comment>
<dbReference type="Pfam" id="PF02784">
    <property type="entry name" value="Orn_Arg_deC_N"/>
    <property type="match status" value="1"/>
</dbReference>
<dbReference type="FunFam" id="3.20.20.10:FF:000003">
    <property type="entry name" value="Diaminopimelate decarboxylase"/>
    <property type="match status" value="1"/>
</dbReference>
<keyword evidence="2" id="KW-0210">Decarboxylase</keyword>
<evidence type="ECO:0000256" key="4">
    <source>
        <dbReference type="ARBA" id="ARBA00023239"/>
    </source>
</evidence>
<accession>A0A382RE88</accession>
<dbReference type="PANTHER" id="PTHR43727:SF2">
    <property type="entry name" value="GROUP IV DECARBOXYLASE"/>
    <property type="match status" value="1"/>
</dbReference>
<organism evidence="6">
    <name type="scientific">marine metagenome</name>
    <dbReference type="NCBI Taxonomy" id="408172"/>
    <lineage>
        <taxon>unclassified sequences</taxon>
        <taxon>metagenomes</taxon>
        <taxon>ecological metagenomes</taxon>
    </lineage>
</organism>
<dbReference type="PRINTS" id="PR01181">
    <property type="entry name" value="DAPDCRBXLASE"/>
</dbReference>
<dbReference type="InterPro" id="IPR002986">
    <property type="entry name" value="DAP_deCOOHase_LysA"/>
</dbReference>
<evidence type="ECO:0000256" key="3">
    <source>
        <dbReference type="ARBA" id="ARBA00022898"/>
    </source>
</evidence>
<gene>
    <name evidence="6" type="ORF">METZ01_LOCUS348867</name>
</gene>
<dbReference type="GO" id="GO:0009089">
    <property type="term" value="P:lysine biosynthetic process via diaminopimelate"/>
    <property type="evidence" value="ECO:0007669"/>
    <property type="project" value="InterPro"/>
</dbReference>
<dbReference type="Gene3D" id="3.20.20.10">
    <property type="entry name" value="Alanine racemase"/>
    <property type="match status" value="1"/>
</dbReference>
<evidence type="ECO:0000256" key="2">
    <source>
        <dbReference type="ARBA" id="ARBA00022793"/>
    </source>
</evidence>
<keyword evidence="4" id="KW-0456">Lyase</keyword>
<evidence type="ECO:0000256" key="1">
    <source>
        <dbReference type="ARBA" id="ARBA00001933"/>
    </source>
</evidence>
<dbReference type="InterPro" id="IPR029066">
    <property type="entry name" value="PLP-binding_barrel"/>
</dbReference>
<feature type="non-terminal residue" evidence="6">
    <location>
        <position position="220"/>
    </location>
</feature>
<dbReference type="GO" id="GO:0008836">
    <property type="term" value="F:diaminopimelate decarboxylase activity"/>
    <property type="evidence" value="ECO:0007669"/>
    <property type="project" value="InterPro"/>
</dbReference>
<dbReference type="InterPro" id="IPR022644">
    <property type="entry name" value="De-COase2_N"/>
</dbReference>
<dbReference type="SUPFAM" id="SSF51419">
    <property type="entry name" value="PLP-binding barrel"/>
    <property type="match status" value="1"/>
</dbReference>
<dbReference type="InterPro" id="IPR022653">
    <property type="entry name" value="De-COase2_pyr-phos_BS"/>
</dbReference>
<dbReference type="AlphaFoldDB" id="A0A382RE88"/>
<evidence type="ECO:0000313" key="6">
    <source>
        <dbReference type="EMBL" id="SVC96013.1"/>
    </source>
</evidence>
<proteinExistence type="predicted"/>
<keyword evidence="3" id="KW-0663">Pyridoxal phosphate</keyword>
<reference evidence="6" key="1">
    <citation type="submission" date="2018-05" db="EMBL/GenBank/DDBJ databases">
        <authorList>
            <person name="Lanie J.A."/>
            <person name="Ng W.-L."/>
            <person name="Kazmierczak K.M."/>
            <person name="Andrzejewski T.M."/>
            <person name="Davidsen T.M."/>
            <person name="Wayne K.J."/>
            <person name="Tettelin H."/>
            <person name="Glass J.I."/>
            <person name="Rusch D."/>
            <person name="Podicherti R."/>
            <person name="Tsui H.-C.T."/>
            <person name="Winkler M.E."/>
        </authorList>
    </citation>
    <scope>NUCLEOTIDE SEQUENCE</scope>
</reference>
<dbReference type="PRINTS" id="PR01179">
    <property type="entry name" value="ODADCRBXLASE"/>
</dbReference>
<dbReference type="EMBL" id="UINC01121101">
    <property type="protein sequence ID" value="SVC96013.1"/>
    <property type="molecule type" value="Genomic_DNA"/>
</dbReference>
<sequence>MNSFSFQNKVLHAESVSVTDLMAEYGSPLYIYSRSQIEFNWQQFENSFDSHPHLICYAVKANSNLAVLNILAKLGSGFDVVSIGELERVIAAGGNSNRCVFSGVAKTKESIQKALEYDIHCFNVESAAELDLIESVAVDIKVKAPISIRVNPNVDAKTHPYISTGLTENKFGVGSDVALSLYKKANLSKHLNVCGLDYHIGSQITDILPFMEALDRVLEL</sequence>